<dbReference type="NCBIfam" id="TIGR02532">
    <property type="entry name" value="IV_pilin_GFxxxE"/>
    <property type="match status" value="1"/>
</dbReference>
<dbReference type="RefSeq" id="WP_177820962.1">
    <property type="nucleotide sequence ID" value="NZ_UFWZ01000001.1"/>
</dbReference>
<feature type="transmembrane region" description="Helical" evidence="1">
    <location>
        <begin position="12"/>
        <end position="34"/>
    </location>
</feature>
<dbReference type="Gene3D" id="3.30.700.10">
    <property type="entry name" value="Glycoprotein, Type 4 Pilin"/>
    <property type="match status" value="1"/>
</dbReference>
<protein>
    <submittedName>
        <fullName evidence="2">Type IV pilin</fullName>
    </submittedName>
</protein>
<dbReference type="SUPFAM" id="SSF54523">
    <property type="entry name" value="Pili subunits"/>
    <property type="match status" value="1"/>
</dbReference>
<dbReference type="PANTHER" id="PTHR30093">
    <property type="entry name" value="GENERAL SECRETION PATHWAY PROTEIN G"/>
    <property type="match status" value="1"/>
</dbReference>
<keyword evidence="3" id="KW-1185">Reference proteome</keyword>
<gene>
    <name evidence="2" type="primary">pilE</name>
    <name evidence="2" type="ORF">NCTC9836_02311</name>
</gene>
<name>A0A381JAC7_9CLOT</name>
<dbReference type="EMBL" id="UFWZ01000001">
    <property type="protein sequence ID" value="SUY47939.1"/>
    <property type="molecule type" value="Genomic_DNA"/>
</dbReference>
<keyword evidence="1" id="KW-0472">Membrane</keyword>
<evidence type="ECO:0000313" key="3">
    <source>
        <dbReference type="Proteomes" id="UP000254664"/>
    </source>
</evidence>
<dbReference type="Proteomes" id="UP000254664">
    <property type="component" value="Unassembled WGS sequence"/>
</dbReference>
<evidence type="ECO:0000256" key="1">
    <source>
        <dbReference type="SAM" id="Phobius"/>
    </source>
</evidence>
<keyword evidence="1" id="KW-0812">Transmembrane</keyword>
<keyword evidence="1" id="KW-1133">Transmembrane helix</keyword>
<dbReference type="InterPro" id="IPR045584">
    <property type="entry name" value="Pilin-like"/>
</dbReference>
<organism evidence="2 3">
    <name type="scientific">Clostridium putrefaciens</name>
    <dbReference type="NCBI Taxonomy" id="99675"/>
    <lineage>
        <taxon>Bacteria</taxon>
        <taxon>Bacillati</taxon>
        <taxon>Bacillota</taxon>
        <taxon>Clostridia</taxon>
        <taxon>Eubacteriales</taxon>
        <taxon>Clostridiaceae</taxon>
        <taxon>Clostridium</taxon>
    </lineage>
</organism>
<accession>A0A381JAC7</accession>
<dbReference type="AlphaFoldDB" id="A0A381JAC7"/>
<sequence>MKRFSRPNKKNKGFTLIELLIVISIIGILATLVVPKFSNVTKEAKIKTDVANAKTIYNVVNACIANEEIKDVDFDNIETLNGKIKKHIQVMPKPKSKQGEFSISKTGDNIVIMIDKEKIYPTDDVSVID</sequence>
<evidence type="ECO:0000313" key="2">
    <source>
        <dbReference type="EMBL" id="SUY47939.1"/>
    </source>
</evidence>
<reference evidence="2 3" key="1">
    <citation type="submission" date="2018-06" db="EMBL/GenBank/DDBJ databases">
        <authorList>
            <consortium name="Pathogen Informatics"/>
            <person name="Doyle S."/>
        </authorList>
    </citation>
    <scope>NUCLEOTIDE SEQUENCE [LARGE SCALE GENOMIC DNA]</scope>
    <source>
        <strain evidence="2 3">NCTC9836</strain>
    </source>
</reference>
<dbReference type="InterPro" id="IPR012902">
    <property type="entry name" value="N_methyl_site"/>
</dbReference>
<dbReference type="Pfam" id="PF07963">
    <property type="entry name" value="N_methyl"/>
    <property type="match status" value="1"/>
</dbReference>
<dbReference type="PROSITE" id="PS00409">
    <property type="entry name" value="PROKAR_NTER_METHYL"/>
    <property type="match status" value="1"/>
</dbReference>
<proteinExistence type="predicted"/>